<keyword evidence="7" id="KW-1185">Reference proteome</keyword>
<dbReference type="GO" id="GO:0003677">
    <property type="term" value="F:DNA binding"/>
    <property type="evidence" value="ECO:0007669"/>
    <property type="project" value="UniProtKB-KW"/>
</dbReference>
<dbReference type="SUPFAM" id="SSF53850">
    <property type="entry name" value="Periplasmic binding protein-like II"/>
    <property type="match status" value="1"/>
</dbReference>
<dbReference type="Pfam" id="PF00126">
    <property type="entry name" value="HTH_1"/>
    <property type="match status" value="1"/>
</dbReference>
<feature type="domain" description="HTH lysR-type" evidence="5">
    <location>
        <begin position="1"/>
        <end position="58"/>
    </location>
</feature>
<dbReference type="InterPro" id="IPR000847">
    <property type="entry name" value="LysR_HTH_N"/>
</dbReference>
<dbReference type="SUPFAM" id="SSF46785">
    <property type="entry name" value="Winged helix' DNA-binding domain"/>
    <property type="match status" value="1"/>
</dbReference>
<gene>
    <name evidence="6" type="ORF">FGD71_035700</name>
</gene>
<dbReference type="InterPro" id="IPR036390">
    <property type="entry name" value="WH_DNA-bd_sf"/>
</dbReference>
<dbReference type="PANTHER" id="PTHR30346">
    <property type="entry name" value="TRANSCRIPTIONAL DUAL REGULATOR HCAR-RELATED"/>
    <property type="match status" value="1"/>
</dbReference>
<dbReference type="AlphaFoldDB" id="A0A505D4P4"/>
<evidence type="ECO:0000313" key="6">
    <source>
        <dbReference type="EMBL" id="TPQ17570.1"/>
    </source>
</evidence>
<dbReference type="CDD" id="cd05466">
    <property type="entry name" value="PBP2_LTTR_substrate"/>
    <property type="match status" value="1"/>
</dbReference>
<dbReference type="RefSeq" id="WP_119104701.1">
    <property type="nucleotide sequence ID" value="NZ_QXMJ01000267.1"/>
</dbReference>
<keyword evidence="3" id="KW-0238">DNA-binding</keyword>
<dbReference type="GO" id="GO:0032993">
    <property type="term" value="C:protein-DNA complex"/>
    <property type="evidence" value="ECO:0007669"/>
    <property type="project" value="TreeGrafter"/>
</dbReference>
<name>A0A505D4P4_9ACTN</name>
<dbReference type="PROSITE" id="PS50931">
    <property type="entry name" value="HTH_LYSR"/>
    <property type="match status" value="1"/>
</dbReference>
<sequence>MDARQLEYFLAIVEHGGFSRAAAALHVAQPSLSQAMANLEADLGVSLFHRKGRGVVLSQAGAELLEPSRRVLRDLAAVRDKAAALSGLHGGTFEVAAMPSPGIEPLTSLIHRFAELHPSVTVSSRAAFTPEEVVELVRSGACELGLLGAAKPVAVSGLDVLPVEEQPFVVVAAPGAEVEDGATLRPEDLGGRKLIASRGGSLMRTIVDDITAHTEGTDIVAVVDHRTSILPLVLTGVGIAVLPASWTRLARRCGAAVASIEPTAHLHVAMISLPAHLTPGARAFLELTRSYARRKGTGTS</sequence>
<dbReference type="OrthoDB" id="3181812at2"/>
<dbReference type="EMBL" id="VCHX02000267">
    <property type="protein sequence ID" value="TPQ17570.1"/>
    <property type="molecule type" value="Genomic_DNA"/>
</dbReference>
<dbReference type="Gene3D" id="1.10.10.10">
    <property type="entry name" value="Winged helix-like DNA-binding domain superfamily/Winged helix DNA-binding domain"/>
    <property type="match status" value="1"/>
</dbReference>
<evidence type="ECO:0000256" key="2">
    <source>
        <dbReference type="ARBA" id="ARBA00023015"/>
    </source>
</evidence>
<dbReference type="PANTHER" id="PTHR30346:SF29">
    <property type="entry name" value="LYSR SUBSTRATE-BINDING"/>
    <property type="match status" value="1"/>
</dbReference>
<dbReference type="InterPro" id="IPR036388">
    <property type="entry name" value="WH-like_DNA-bd_sf"/>
</dbReference>
<comment type="similarity">
    <text evidence="1">Belongs to the LysR transcriptional regulatory family.</text>
</comment>
<accession>A0A505D4P4</accession>
<evidence type="ECO:0000256" key="3">
    <source>
        <dbReference type="ARBA" id="ARBA00023125"/>
    </source>
</evidence>
<keyword evidence="2" id="KW-0805">Transcription regulation</keyword>
<proteinExistence type="inferred from homology"/>
<evidence type="ECO:0000259" key="5">
    <source>
        <dbReference type="PROSITE" id="PS50931"/>
    </source>
</evidence>
<dbReference type="FunFam" id="1.10.10.10:FF:000001">
    <property type="entry name" value="LysR family transcriptional regulator"/>
    <property type="match status" value="1"/>
</dbReference>
<evidence type="ECO:0000256" key="4">
    <source>
        <dbReference type="ARBA" id="ARBA00023163"/>
    </source>
</evidence>
<protein>
    <submittedName>
        <fullName evidence="6">LysR family transcriptional regulator</fullName>
    </submittedName>
</protein>
<dbReference type="InterPro" id="IPR005119">
    <property type="entry name" value="LysR_subst-bd"/>
</dbReference>
<dbReference type="Pfam" id="PF03466">
    <property type="entry name" value="LysR_substrate"/>
    <property type="match status" value="1"/>
</dbReference>
<dbReference type="GO" id="GO:0003700">
    <property type="term" value="F:DNA-binding transcription factor activity"/>
    <property type="evidence" value="ECO:0007669"/>
    <property type="project" value="InterPro"/>
</dbReference>
<organism evidence="6 7">
    <name type="scientific">Streptomyces sporangiiformans</name>
    <dbReference type="NCBI Taxonomy" id="2315329"/>
    <lineage>
        <taxon>Bacteria</taxon>
        <taxon>Bacillati</taxon>
        <taxon>Actinomycetota</taxon>
        <taxon>Actinomycetes</taxon>
        <taxon>Kitasatosporales</taxon>
        <taxon>Streptomycetaceae</taxon>
        <taxon>Streptomyces</taxon>
    </lineage>
</organism>
<dbReference type="PRINTS" id="PR00039">
    <property type="entry name" value="HTHLYSR"/>
</dbReference>
<keyword evidence="4" id="KW-0804">Transcription</keyword>
<evidence type="ECO:0000256" key="1">
    <source>
        <dbReference type="ARBA" id="ARBA00009437"/>
    </source>
</evidence>
<dbReference type="Gene3D" id="3.40.190.290">
    <property type="match status" value="1"/>
</dbReference>
<reference evidence="6 7" key="1">
    <citation type="submission" date="2019-06" db="EMBL/GenBank/DDBJ databases">
        <title>Streptomyces sporangiiformans sp. nov., a novel actinomycete isolated from soil in Mount Song.</title>
        <authorList>
            <person name="Han L."/>
        </authorList>
    </citation>
    <scope>NUCLEOTIDE SEQUENCE [LARGE SCALE GENOMIC DNA]</scope>
    <source>
        <strain evidence="6 7">NEAU-SSA 1</strain>
    </source>
</reference>
<dbReference type="Proteomes" id="UP000317378">
    <property type="component" value="Unassembled WGS sequence"/>
</dbReference>
<comment type="caution">
    <text evidence="6">The sequence shown here is derived from an EMBL/GenBank/DDBJ whole genome shotgun (WGS) entry which is preliminary data.</text>
</comment>
<evidence type="ECO:0000313" key="7">
    <source>
        <dbReference type="Proteomes" id="UP000317378"/>
    </source>
</evidence>